<name>A0AB33XGD4_HELPX</name>
<dbReference type="AlphaFoldDB" id="A0AB33XGD4"/>
<proteinExistence type="predicted"/>
<comment type="caution">
    <text evidence="2">The sequence shown here is derived from an EMBL/GenBank/DDBJ whole genome shotgun (WGS) entry which is preliminary data.</text>
</comment>
<organism evidence="2 3">
    <name type="scientific">Helicobacter pylori Hp H-42</name>
    <dbReference type="NCBI Taxonomy" id="992047"/>
    <lineage>
        <taxon>Bacteria</taxon>
        <taxon>Pseudomonadati</taxon>
        <taxon>Campylobacterota</taxon>
        <taxon>Epsilonproteobacteria</taxon>
        <taxon>Campylobacterales</taxon>
        <taxon>Helicobacteraceae</taxon>
        <taxon>Helicobacter</taxon>
    </lineage>
</organism>
<accession>A0AB33XGD4</accession>
<dbReference type="EMBL" id="AKON01000010">
    <property type="protein sequence ID" value="EJB62530.1"/>
    <property type="molecule type" value="Genomic_DNA"/>
</dbReference>
<protein>
    <submittedName>
        <fullName evidence="2">Uncharacterized protein</fullName>
    </submittedName>
</protein>
<sequence length="41" mass="4594">MVTKNQSPRNGLIESPLAPNDKRKEINPLNPDGINPLKRNN</sequence>
<reference evidence="2 3" key="1">
    <citation type="submission" date="2012-04" db="EMBL/GenBank/DDBJ databases">
        <title>Genome sequence of Helicobacter pylori Hp H-42.</title>
        <authorList>
            <person name="Blanchard T.G."/>
            <person name="Czinn S.J."/>
            <person name="McCracken C."/>
            <person name="Abolude K."/>
            <person name="Maroo A."/>
            <person name="Santana-Cruz I."/>
            <person name="Tallon L.J."/>
            <person name="Ficke F.W.F."/>
        </authorList>
    </citation>
    <scope>NUCLEOTIDE SEQUENCE [LARGE SCALE GENOMIC DNA]</scope>
    <source>
        <strain evidence="2 3">Hp H-42</strain>
    </source>
</reference>
<gene>
    <name evidence="2" type="ORF">HPHPH42_1111</name>
</gene>
<evidence type="ECO:0000256" key="1">
    <source>
        <dbReference type="SAM" id="MobiDB-lite"/>
    </source>
</evidence>
<evidence type="ECO:0000313" key="2">
    <source>
        <dbReference type="EMBL" id="EJB62530.1"/>
    </source>
</evidence>
<evidence type="ECO:0000313" key="3">
    <source>
        <dbReference type="Proteomes" id="UP000005514"/>
    </source>
</evidence>
<dbReference type="Proteomes" id="UP000005514">
    <property type="component" value="Unassembled WGS sequence"/>
</dbReference>
<feature type="region of interest" description="Disordered" evidence="1">
    <location>
        <begin position="1"/>
        <end position="41"/>
    </location>
</feature>